<reference evidence="2" key="1">
    <citation type="submission" date="2020-07" db="EMBL/GenBank/DDBJ databases">
        <authorList>
            <person name="Lin J."/>
        </authorList>
    </citation>
    <scope>NUCLEOTIDE SEQUENCE</scope>
</reference>
<dbReference type="PANTHER" id="PTHR12189:SF3">
    <property type="entry name" value="MRNA (GUANINE-N(7))-METHYLTRANSFERASE"/>
    <property type="match status" value="1"/>
</dbReference>
<gene>
    <name evidence="2" type="ORF">CB5_LOCUS10638</name>
</gene>
<dbReference type="GO" id="GO:0005634">
    <property type="term" value="C:nucleus"/>
    <property type="evidence" value="ECO:0007669"/>
    <property type="project" value="TreeGrafter"/>
</dbReference>
<dbReference type="PANTHER" id="PTHR12189">
    <property type="entry name" value="MRNA GUANINE-7- METHYLTRANSFERASE"/>
    <property type="match status" value="1"/>
</dbReference>
<accession>A0A6V7P9B7</accession>
<dbReference type="InterPro" id="IPR039753">
    <property type="entry name" value="RG7MT1"/>
</dbReference>
<evidence type="ECO:0000313" key="2">
    <source>
        <dbReference type="EMBL" id="CAD1827427.1"/>
    </source>
</evidence>
<dbReference type="EMBL" id="LR862146">
    <property type="protein sequence ID" value="CAD1827427.1"/>
    <property type="molecule type" value="Genomic_DNA"/>
</dbReference>
<sequence length="207" mass="23434">MKPTAVTNCIRSENYVITFEVEEEKFPLFGKKYQLKFANDITSETHCLVHFASFIRLLVAVSNEELATPPKNFIMFCALHFVFRAQFAGILSSYGTNLVDPRGRLLARSFDILTSKLLQVCILYLYFTNLIQMSTPNSDPNLQDGNHIQEDHEWLGSSRRHQAPSSIDEERPEHTDANPGTGNIITTEYDKGILGPGPSDLRFSDLF</sequence>
<dbReference type="AlphaFoldDB" id="A0A6V7P9B7"/>
<protein>
    <submittedName>
        <fullName evidence="2">Uncharacterized protein</fullName>
    </submittedName>
</protein>
<organism evidence="2">
    <name type="scientific">Ananas comosus var. bracteatus</name>
    <name type="common">red pineapple</name>
    <dbReference type="NCBI Taxonomy" id="296719"/>
    <lineage>
        <taxon>Eukaryota</taxon>
        <taxon>Viridiplantae</taxon>
        <taxon>Streptophyta</taxon>
        <taxon>Embryophyta</taxon>
        <taxon>Tracheophyta</taxon>
        <taxon>Spermatophyta</taxon>
        <taxon>Magnoliopsida</taxon>
        <taxon>Liliopsida</taxon>
        <taxon>Poales</taxon>
        <taxon>Bromeliaceae</taxon>
        <taxon>Bromelioideae</taxon>
        <taxon>Ananas</taxon>
    </lineage>
</organism>
<name>A0A6V7P9B7_ANACO</name>
<feature type="region of interest" description="Disordered" evidence="1">
    <location>
        <begin position="158"/>
        <end position="189"/>
    </location>
</feature>
<evidence type="ECO:0000256" key="1">
    <source>
        <dbReference type="SAM" id="MobiDB-lite"/>
    </source>
</evidence>
<dbReference type="GO" id="GO:0004482">
    <property type="term" value="F:mRNA 5'-cap (guanine-N7-)-methyltransferase activity"/>
    <property type="evidence" value="ECO:0007669"/>
    <property type="project" value="InterPro"/>
</dbReference>
<proteinExistence type="predicted"/>